<dbReference type="GO" id="GO:0016491">
    <property type="term" value="F:oxidoreductase activity"/>
    <property type="evidence" value="ECO:0007669"/>
    <property type="project" value="UniProtKB-KW"/>
</dbReference>
<evidence type="ECO:0000313" key="5">
    <source>
        <dbReference type="Proteomes" id="UP000246132"/>
    </source>
</evidence>
<evidence type="ECO:0000256" key="2">
    <source>
        <dbReference type="SAM" id="MobiDB-lite"/>
    </source>
</evidence>
<dbReference type="Gene3D" id="3.40.605.10">
    <property type="entry name" value="Aldehyde Dehydrogenase, Chain A, domain 1"/>
    <property type="match status" value="1"/>
</dbReference>
<proteinExistence type="predicted"/>
<dbReference type="Proteomes" id="UP000246132">
    <property type="component" value="Unassembled WGS sequence"/>
</dbReference>
<gene>
    <name evidence="4" type="ORF">DEM25_007035</name>
</gene>
<evidence type="ECO:0000256" key="1">
    <source>
        <dbReference type="ARBA" id="ARBA00023002"/>
    </source>
</evidence>
<dbReference type="InterPro" id="IPR016162">
    <property type="entry name" value="Ald_DH_N"/>
</dbReference>
<dbReference type="SUPFAM" id="SSF53720">
    <property type="entry name" value="ALDH-like"/>
    <property type="match status" value="1"/>
</dbReference>
<dbReference type="Pfam" id="PF00171">
    <property type="entry name" value="Aldedh"/>
    <property type="match status" value="1"/>
</dbReference>
<comment type="caution">
    <text evidence="4">The sequence shown here is derived from an EMBL/GenBank/DDBJ whole genome shotgun (WGS) entry which is preliminary data.</text>
</comment>
<dbReference type="InterPro" id="IPR015590">
    <property type="entry name" value="Aldehyde_DH_dom"/>
</dbReference>
<reference evidence="4 5" key="1">
    <citation type="journal article" date="2018" name="Int. J. Syst. Bacteriol.">
        <title>Oceaniradius stylonemae gen. nov., sp. nov., isolated from a red alga, Stylonema cornu-cervi.</title>
        <authorList>
            <person name="Jeong S."/>
        </authorList>
    </citation>
    <scope>NUCLEOTIDE SEQUENCE [LARGE SCALE GENOMIC DNA]</scope>
    <source>
        <strain evidence="4 5">StC1</strain>
    </source>
</reference>
<evidence type="ECO:0000313" key="4">
    <source>
        <dbReference type="EMBL" id="RKF07533.1"/>
    </source>
</evidence>
<keyword evidence="1" id="KW-0560">Oxidoreductase</keyword>
<dbReference type="InterPro" id="IPR016161">
    <property type="entry name" value="Ald_DH/histidinol_DH"/>
</dbReference>
<dbReference type="EMBL" id="QFWV02000004">
    <property type="protein sequence ID" value="RKF07533.1"/>
    <property type="molecule type" value="Genomic_DNA"/>
</dbReference>
<feature type="domain" description="Aldehyde dehydrogenase" evidence="3">
    <location>
        <begin position="90"/>
        <end position="188"/>
    </location>
</feature>
<accession>A0A3A8ANQ2</accession>
<name>A0A3A8ANQ2_9HYPH</name>
<sequence>MPAPLATSVSAQRPLLVRQRGLIDRRRWRPSGPDRRTSGAVIAPPERSGLIVVYDQPMVHRDYGFRGRCSDRRRIYTVMPGPTASISPCDVERYVGEARRCHEVMETRPAGRQRVADALTADGDVLAHLLSREQGKPSAKSQAGVSGAGFFINGFADLDLAPTVHRDADAQHVRAERRPIGVVGAITA</sequence>
<dbReference type="AlphaFoldDB" id="A0A3A8ANQ2"/>
<keyword evidence="5" id="KW-1185">Reference proteome</keyword>
<feature type="region of interest" description="Disordered" evidence="2">
    <location>
        <begin position="22"/>
        <end position="41"/>
    </location>
</feature>
<organism evidence="4 5">
    <name type="scientific">Oceaniradius stylonematis</name>
    <dbReference type="NCBI Taxonomy" id="2184161"/>
    <lineage>
        <taxon>Bacteria</taxon>
        <taxon>Pseudomonadati</taxon>
        <taxon>Pseudomonadota</taxon>
        <taxon>Alphaproteobacteria</taxon>
        <taxon>Hyphomicrobiales</taxon>
        <taxon>Ahrensiaceae</taxon>
        <taxon>Oceaniradius</taxon>
    </lineage>
</organism>
<protein>
    <submittedName>
        <fullName evidence="4">Aldehyde dehydrogenase family protein</fullName>
    </submittedName>
</protein>
<evidence type="ECO:0000259" key="3">
    <source>
        <dbReference type="Pfam" id="PF00171"/>
    </source>
</evidence>